<dbReference type="PROSITE" id="PS50005">
    <property type="entry name" value="TPR"/>
    <property type="match status" value="1"/>
</dbReference>
<keyword evidence="3" id="KW-0694">RNA-binding</keyword>
<feature type="compositionally biased region" description="Basic and acidic residues" evidence="5">
    <location>
        <begin position="1371"/>
        <end position="1384"/>
    </location>
</feature>
<organism evidence="8 9">
    <name type="scientific">Sanghuangporus baumii</name>
    <name type="common">Phellinus baumii</name>
    <dbReference type="NCBI Taxonomy" id="108892"/>
    <lineage>
        <taxon>Eukaryota</taxon>
        <taxon>Fungi</taxon>
        <taxon>Dikarya</taxon>
        <taxon>Basidiomycota</taxon>
        <taxon>Agaricomycotina</taxon>
        <taxon>Agaricomycetes</taxon>
        <taxon>Hymenochaetales</taxon>
        <taxon>Hymenochaetaceae</taxon>
        <taxon>Sanghuangporus</taxon>
    </lineage>
</organism>
<dbReference type="InterPro" id="IPR011009">
    <property type="entry name" value="Kinase-like_dom_sf"/>
</dbReference>
<feature type="compositionally biased region" description="Basic residues" evidence="5">
    <location>
        <begin position="1385"/>
        <end position="1404"/>
    </location>
</feature>
<reference evidence="8" key="1">
    <citation type="submission" date="2016-06" db="EMBL/GenBank/DDBJ databases">
        <title>Draft Genome sequence of the fungus Inonotus baumii.</title>
        <authorList>
            <person name="Zhu H."/>
            <person name="Lin W."/>
        </authorList>
    </citation>
    <scope>NUCLEOTIDE SEQUENCE</scope>
    <source>
        <strain evidence="8">821</strain>
    </source>
</reference>
<dbReference type="Pfam" id="PF07714">
    <property type="entry name" value="PK_Tyr_Ser-Thr"/>
    <property type="match status" value="1"/>
</dbReference>
<gene>
    <name evidence="8" type="ORF">A7U60_g605</name>
</gene>
<feature type="region of interest" description="Disordered" evidence="5">
    <location>
        <begin position="1290"/>
        <end position="1404"/>
    </location>
</feature>
<dbReference type="OrthoDB" id="29013at2759"/>
<dbReference type="SUPFAM" id="SSF54768">
    <property type="entry name" value="dsRNA-binding domain-like"/>
    <property type="match status" value="1"/>
</dbReference>
<feature type="compositionally biased region" description="Pro residues" evidence="5">
    <location>
        <begin position="1469"/>
        <end position="1479"/>
    </location>
</feature>
<dbReference type="Pfam" id="PF14559">
    <property type="entry name" value="TPR_19"/>
    <property type="match status" value="1"/>
</dbReference>
<dbReference type="Gene3D" id="1.10.510.10">
    <property type="entry name" value="Transferase(Phosphotransferase) domain 1"/>
    <property type="match status" value="1"/>
</dbReference>
<evidence type="ECO:0008006" key="10">
    <source>
        <dbReference type="Google" id="ProtNLM"/>
    </source>
</evidence>
<feature type="compositionally biased region" description="Polar residues" evidence="5">
    <location>
        <begin position="1481"/>
        <end position="1491"/>
    </location>
</feature>
<feature type="compositionally biased region" description="Basic and acidic residues" evidence="5">
    <location>
        <begin position="362"/>
        <end position="373"/>
    </location>
</feature>
<comment type="caution">
    <text evidence="8">The sequence shown here is derived from an EMBL/GenBank/DDBJ whole genome shotgun (WGS) entry which is preliminary data.</text>
</comment>
<dbReference type="Gene3D" id="3.30.160.20">
    <property type="match status" value="1"/>
</dbReference>
<dbReference type="InterPro" id="IPR001245">
    <property type="entry name" value="Ser-Thr/Tyr_kinase_cat_dom"/>
</dbReference>
<feature type="domain" description="Protein kinase" evidence="6">
    <location>
        <begin position="1"/>
        <end position="296"/>
    </location>
</feature>
<keyword evidence="4" id="KW-0802">TPR repeat</keyword>
<dbReference type="GO" id="GO:0004672">
    <property type="term" value="F:protein kinase activity"/>
    <property type="evidence" value="ECO:0007669"/>
    <property type="project" value="InterPro"/>
</dbReference>
<dbReference type="GO" id="GO:0005524">
    <property type="term" value="F:ATP binding"/>
    <property type="evidence" value="ECO:0007669"/>
    <property type="project" value="InterPro"/>
</dbReference>
<dbReference type="Gene3D" id="1.25.40.10">
    <property type="entry name" value="Tetratricopeptide repeat domain"/>
    <property type="match status" value="2"/>
</dbReference>
<dbReference type="EMBL" id="LNZH02000037">
    <property type="protein sequence ID" value="OCB92070.1"/>
    <property type="molecule type" value="Genomic_DNA"/>
</dbReference>
<proteinExistence type="inferred from homology"/>
<dbReference type="InterPro" id="IPR014720">
    <property type="entry name" value="dsRBD_dom"/>
</dbReference>
<evidence type="ECO:0000256" key="2">
    <source>
        <dbReference type="ARBA" id="ARBA00038251"/>
    </source>
</evidence>
<dbReference type="PANTHER" id="PTHR23083">
    <property type="entry name" value="TETRATRICOPEPTIDE REPEAT PROTEIN, TPR"/>
    <property type="match status" value="1"/>
</dbReference>
<evidence type="ECO:0000259" key="6">
    <source>
        <dbReference type="PROSITE" id="PS50011"/>
    </source>
</evidence>
<dbReference type="PROSITE" id="PS50137">
    <property type="entry name" value="DS_RBD"/>
    <property type="match status" value="1"/>
</dbReference>
<dbReference type="SMART" id="SM00358">
    <property type="entry name" value="DSRM"/>
    <property type="match status" value="1"/>
</dbReference>
<dbReference type="SMART" id="SM00028">
    <property type="entry name" value="TPR"/>
    <property type="match status" value="5"/>
</dbReference>
<dbReference type="SUPFAM" id="SSF48452">
    <property type="entry name" value="TPR-like"/>
    <property type="match status" value="2"/>
</dbReference>
<feature type="domain" description="DRBM" evidence="7">
    <location>
        <begin position="437"/>
        <end position="512"/>
    </location>
</feature>
<dbReference type="InterPro" id="IPR011990">
    <property type="entry name" value="TPR-like_helical_dom_sf"/>
</dbReference>
<dbReference type="Pfam" id="PF00035">
    <property type="entry name" value="dsrm"/>
    <property type="match status" value="1"/>
</dbReference>
<evidence type="ECO:0000256" key="1">
    <source>
        <dbReference type="ARBA" id="ARBA00002550"/>
    </source>
</evidence>
<comment type="similarity">
    <text evidence="2">Belongs to the YPP1 family.</text>
</comment>
<accession>A0A9Q5N9Y0</accession>
<evidence type="ECO:0000313" key="9">
    <source>
        <dbReference type="Proteomes" id="UP000757232"/>
    </source>
</evidence>
<evidence type="ECO:0000256" key="3">
    <source>
        <dbReference type="PROSITE-ProRule" id="PRU00266"/>
    </source>
</evidence>
<feature type="region of interest" description="Disordered" evidence="5">
    <location>
        <begin position="1445"/>
        <end position="1492"/>
    </location>
</feature>
<dbReference type="SUPFAM" id="SSF56112">
    <property type="entry name" value="Protein kinase-like (PK-like)"/>
    <property type="match status" value="1"/>
</dbReference>
<evidence type="ECO:0000313" key="8">
    <source>
        <dbReference type="EMBL" id="OCB92070.1"/>
    </source>
</evidence>
<dbReference type="GO" id="GO:0003723">
    <property type="term" value="F:RNA binding"/>
    <property type="evidence" value="ECO:0007669"/>
    <property type="project" value="UniProtKB-UniRule"/>
</dbReference>
<evidence type="ECO:0000259" key="7">
    <source>
        <dbReference type="PROSITE" id="PS50137"/>
    </source>
</evidence>
<protein>
    <recommendedName>
        <fullName evidence="10">Non-specific serine/threonine protein kinase</fullName>
    </recommendedName>
</protein>
<dbReference type="PROSITE" id="PS50011">
    <property type="entry name" value="PROTEIN_KINASE_DOM"/>
    <property type="match status" value="1"/>
</dbReference>
<name>A0A9Q5N9Y0_SANBA</name>
<feature type="repeat" description="TPR" evidence="4">
    <location>
        <begin position="1535"/>
        <end position="1568"/>
    </location>
</feature>
<feature type="region of interest" description="Disordered" evidence="5">
    <location>
        <begin position="316"/>
        <end position="435"/>
    </location>
</feature>
<comment type="function">
    <text evidence="1">Involved in endocytosis.</text>
</comment>
<dbReference type="InterPro" id="IPR000719">
    <property type="entry name" value="Prot_kinase_dom"/>
</dbReference>
<dbReference type="InterPro" id="IPR051722">
    <property type="entry name" value="Endocytosis_PI4K-reg_protein"/>
</dbReference>
<feature type="compositionally biased region" description="Polar residues" evidence="5">
    <location>
        <begin position="322"/>
        <end position="346"/>
    </location>
</feature>
<dbReference type="PANTHER" id="PTHR23083:SF464">
    <property type="entry name" value="TETRATRICOPEPTIDE REPEAT DOMAIN 7, ISOFORM A"/>
    <property type="match status" value="1"/>
</dbReference>
<sequence length="1660" mass="184935">MGSPLDDFDLAALVNNITDSLGVDTPPVSSSPTAGFTLHKATMGRAPVLVKVFSGVPQGSLTPSESRKVSKAFLSELGSWKFQFSSKSFVNIIGYSEYVDSILPSPVYEQTELAKRHLKEQKDVDLLGFIQKIIEGVEIIHRNNVAHGDLRADNILVDSFGFPRICDHGLTRIICLLDKHKLRGKTDVEPATRWMPPEYLHLDDDAPFILSKQGDIWSLGMTIFELWSGNMPYYGTPVDRVAGKIRRGESPIFPKVLLPSLESLREAVSFLCGLCWKSNPADRRTAPELTHITQELRKGNGIPSIIKEYEMGNKRMPFTSKEGLTTNSSTFAPSGTRTFEVQSFKSPSDGYDSGYNTTSEPDPSRRNEVKTEPSEVETSVSGWSHSGPPQGWPTNVPAPPQAVRGIEPVHQAKPDQQMGSSTQTPFSAFPPPPSPDSPLGSINSWMTALLNYKAKHKLSSLDIKRKSSGEDHQPTFTTICRIDGKEYARCTDAKRKGADEKAARDALTKLYEENPSLAIESTPSYLSVFKSYLAEHDLTDRIEMSTSPFFRAIRSRRYFKWTHYWKQIQAALIAGHWNSSCPGKTPNGTLLPWSELFRKAKKHSKHSDVPEAALQTYFLSLLLSTTKAAARDVEEKSQVDGDGFGLGDECVLLEERCEDALKVYEDLQQLNSSDEYVRQALAYFAYALNRPSECLEYVSGVAFGEQLLSSNPSIFVTSEDEKIERLSQRSSHSAPVEVSDDSVWVFMEALRSMAHERISPGSPSQALASYDKGVHLLQAFSVPKSPPPRAGRASFESFNKYTELWRWTERLLWRSVILSAQHRSIESTMPLFQTYTFHSVHWPPSFQPDHRSTILTFYLRALILLSSQSNQYQAKAAWTHEMRNVVHEYRAVLGASTHFPTAGEHNVLVEEFVDYCVAGWEAGGAVSEQASWVIDVLWWATRLTFNSPRVLRHMFRLLHVSGDNELAKRVLRLYVQIVRKARETGTMNDQGEDTHDTSTTELDVRWVQTLIQGARMLCRIPGGVKEAREAAKLVAYARDRVANLSDELVASVDLADGICIAVLAIREQEPTTRGPLLSISVDLLLRAVERNPTPSACFHTAIALSRPIPERNLQKAVELCRRAVEAEPKDVRFWHLLALLAAKQGEWKKAEGVLQAALEIVEDVEFRSQEEEITRNGVVSRDFAATNGHQTPTSTIPYPEGNGINGSAVRTDSLPDTLIDPDARSLPPAASLLHPIPDHPPPTRRQLFEHVLQLRMTQIAIAELVEGPESVEACWLEVFEWYSQRRDTIPQVGSTRPSSDARRTPTPAYAESAARGSLQAPSEVAEGSSLSVSNNQSTASTSVETVTVRSPIRSSADRATEVVQSGRRSKERNSTESQNSDRDKKGKRVQRMLKNQVHKQQARMHTISRKIGHGVVKGSMNLYRSNSAPDLHSMLVHAGPYQASSIHSRRRISFSSRVPRSERGREAYSPPPSPPPPALLPTTTQESSHSIGNARERRLLSDLWLMSAATFRRLEKIDQTRGAIQEAETLDEENEAVWVQLGLYFSAQGEESKAIEAFQKALFISQDDVPATIHLCNLYLTSRSPLIRSDSYGAVDIAVGMLEAVTRGSGWDVAETWYLLAKAYNIQGRKDRERECLMFALGLAEVRGVRDIGTAIGWSL</sequence>
<dbReference type="InterPro" id="IPR019734">
    <property type="entry name" value="TPR_rpt"/>
</dbReference>
<dbReference type="Proteomes" id="UP000757232">
    <property type="component" value="Unassembled WGS sequence"/>
</dbReference>
<evidence type="ECO:0000256" key="4">
    <source>
        <dbReference type="PROSITE-ProRule" id="PRU00339"/>
    </source>
</evidence>
<evidence type="ECO:0000256" key="5">
    <source>
        <dbReference type="SAM" id="MobiDB-lite"/>
    </source>
</evidence>
<feature type="compositionally biased region" description="Low complexity" evidence="5">
    <location>
        <begin position="1337"/>
        <end position="1350"/>
    </location>
</feature>
<keyword evidence="9" id="KW-1185">Reference proteome</keyword>